<keyword evidence="3" id="KW-1185">Reference proteome</keyword>
<dbReference type="CDD" id="cd07432">
    <property type="entry name" value="PHP_HisPPase"/>
    <property type="match status" value="1"/>
</dbReference>
<dbReference type="OrthoDB" id="9997at2"/>
<dbReference type="InterPro" id="IPR016195">
    <property type="entry name" value="Pol/histidinol_Pase-like"/>
</dbReference>
<dbReference type="Gene3D" id="3.20.20.140">
    <property type="entry name" value="Metal-dependent hydrolases"/>
    <property type="match status" value="1"/>
</dbReference>
<evidence type="ECO:0000313" key="3">
    <source>
        <dbReference type="Proteomes" id="UP000215316"/>
    </source>
</evidence>
<dbReference type="InterPro" id="IPR003141">
    <property type="entry name" value="Pol/His_phosphatase_N"/>
</dbReference>
<protein>
    <submittedName>
        <fullName evidence="2">Histidinol-phosphatase</fullName>
    </submittedName>
</protein>
<dbReference type="RefSeq" id="WP_094128786.1">
    <property type="nucleotide sequence ID" value="NZ_CP040788.1"/>
</dbReference>
<dbReference type="SMART" id="SM00481">
    <property type="entry name" value="POLIIIAc"/>
    <property type="match status" value="1"/>
</dbReference>
<dbReference type="GO" id="GO:0035312">
    <property type="term" value="F:5'-3' DNA exonuclease activity"/>
    <property type="evidence" value="ECO:0007669"/>
    <property type="project" value="TreeGrafter"/>
</dbReference>
<dbReference type="PROSITE" id="PS51318">
    <property type="entry name" value="TAT"/>
    <property type="match status" value="1"/>
</dbReference>
<dbReference type="PANTHER" id="PTHR42924">
    <property type="entry name" value="EXONUCLEASE"/>
    <property type="match status" value="1"/>
</dbReference>
<proteinExistence type="predicted"/>
<dbReference type="PANTHER" id="PTHR42924:SF11">
    <property type="entry name" value="POLYMERASE_HISTIDINOL PHOSPHATASE N-TERMINAL DOMAIN-CONTAINING PROTEIN"/>
    <property type="match status" value="1"/>
</dbReference>
<dbReference type="SUPFAM" id="SSF89550">
    <property type="entry name" value="PHP domain-like"/>
    <property type="match status" value="1"/>
</dbReference>
<feature type="domain" description="Polymerase/histidinol phosphatase N-terminal" evidence="1">
    <location>
        <begin position="53"/>
        <end position="130"/>
    </location>
</feature>
<gene>
    <name evidence="2" type="ORF">B5P24_09765</name>
</gene>
<dbReference type="Pfam" id="PF02811">
    <property type="entry name" value="PHP"/>
    <property type="match status" value="1"/>
</dbReference>
<dbReference type="InterPro" id="IPR004013">
    <property type="entry name" value="PHP_dom"/>
</dbReference>
<dbReference type="InterPro" id="IPR006311">
    <property type="entry name" value="TAT_signal"/>
</dbReference>
<dbReference type="EMBL" id="MZMQ01000001">
    <property type="protein sequence ID" value="OQJ63259.1"/>
    <property type="molecule type" value="Genomic_DNA"/>
</dbReference>
<organism evidence="2 3">
    <name type="scientific">Clavibacter tessellarius</name>
    <dbReference type="NCBI Taxonomy" id="31965"/>
    <lineage>
        <taxon>Bacteria</taxon>
        <taxon>Bacillati</taxon>
        <taxon>Actinomycetota</taxon>
        <taxon>Actinomycetes</taxon>
        <taxon>Micrococcales</taxon>
        <taxon>Microbacteriaceae</taxon>
        <taxon>Clavibacter</taxon>
    </lineage>
</organism>
<dbReference type="InterPro" id="IPR052018">
    <property type="entry name" value="PHP_domain"/>
</dbReference>
<evidence type="ECO:0000259" key="1">
    <source>
        <dbReference type="SMART" id="SM00481"/>
    </source>
</evidence>
<name>A0A225C9Q8_9MICO</name>
<comment type="caution">
    <text evidence="2">The sequence shown here is derived from an EMBL/GenBank/DDBJ whole genome shotgun (WGS) entry which is preliminary data.</text>
</comment>
<dbReference type="GO" id="GO:0004534">
    <property type="term" value="F:5'-3' RNA exonuclease activity"/>
    <property type="evidence" value="ECO:0007669"/>
    <property type="project" value="TreeGrafter"/>
</dbReference>
<accession>A0A225C9Q8</accession>
<reference evidence="2" key="1">
    <citation type="submission" date="2017-08" db="EMBL/GenBank/DDBJ databases">
        <title>Genomes of multiple Clavibacter strains from different subspecies.</title>
        <authorList>
            <person name="Yuan X.-K."/>
            <person name="Li X.-S."/>
            <person name="Nie J."/>
            <person name="De Boer S.H."/>
        </authorList>
    </citation>
    <scope>NUCLEOTIDE SEQUENCE [LARGE SCALE GENOMIC DNA]</scope>
    <source>
        <strain evidence="2">ATCC 33566</strain>
    </source>
</reference>
<dbReference type="Proteomes" id="UP000215316">
    <property type="component" value="Unassembled WGS sequence"/>
</dbReference>
<dbReference type="AlphaFoldDB" id="A0A225C9Q8"/>
<sequence>MTHDARTTVSRRGLLQGGAGVGAGAALAAFGSTPAARAAGAPAKVGGYLWLEGDHHVHTLFSNDGKYRVRDHIRQAVANGVQWIVLTDHGNTAHSTKGSVDAIVPFLEEARKEFGSEIVIFHGLEWNIPGAEHATVFVHPQGDAVGVLKEIEDRWDARVKGTRDGTPANEALALEGIRFLEQAVASRRVKDAAMLPNHPSRLGIDSPHELRAWQDAGPRVVLGMEGAPGHQAGGLPTPHSTVGARGLYGNAASAYSFPGYPAESYRTWGGFDWVTATVGGVWDSMLAEGRRFVVTATSDSHNVYLDTTETGPGSDYERDGRMVDPVYRGGVDTDENDFWPGHYSRTHVGAVRQDHTSVLDAIRAGRVWVDHGGLVDSLDVRLVLERGRTIPLGGTLIGKRDRKVTVTADIMTASRPNRAGFVPELARVDVIVGRIDGPAADRDAMTAPDTRVVAQLPVAQLAPIAGGHRLSLEITPPGDRFYVRLRGTDGKRQQPGFLGAAIDPAGPAIDVLGDADPWEDLWFYTSPLYAELS</sequence>
<evidence type="ECO:0000313" key="2">
    <source>
        <dbReference type="EMBL" id="OQJ63259.1"/>
    </source>
</evidence>